<keyword evidence="2" id="KW-0472">Membrane</keyword>
<evidence type="ECO:0000256" key="2">
    <source>
        <dbReference type="SAM" id="Phobius"/>
    </source>
</evidence>
<dbReference type="Pfam" id="PF13367">
    <property type="entry name" value="PrsW-protease"/>
    <property type="match status" value="1"/>
</dbReference>
<dbReference type="GO" id="GO:0008233">
    <property type="term" value="F:peptidase activity"/>
    <property type="evidence" value="ECO:0007669"/>
    <property type="project" value="InterPro"/>
</dbReference>
<organism evidence="3 4">
    <name type="scientific">Phytophthora lilii</name>
    <dbReference type="NCBI Taxonomy" id="2077276"/>
    <lineage>
        <taxon>Eukaryota</taxon>
        <taxon>Sar</taxon>
        <taxon>Stramenopiles</taxon>
        <taxon>Oomycota</taxon>
        <taxon>Peronosporomycetes</taxon>
        <taxon>Peronosporales</taxon>
        <taxon>Peronosporaceae</taxon>
        <taxon>Phytophthora</taxon>
    </lineage>
</organism>
<reference evidence="3" key="1">
    <citation type="submission" date="2023-04" db="EMBL/GenBank/DDBJ databases">
        <title>Phytophthora lilii NBRC 32176.</title>
        <authorList>
            <person name="Ichikawa N."/>
            <person name="Sato H."/>
            <person name="Tonouchi N."/>
        </authorList>
    </citation>
    <scope>NUCLEOTIDE SEQUENCE</scope>
    <source>
        <strain evidence="3">NBRC 32176</strain>
    </source>
</reference>
<feature type="transmembrane region" description="Helical" evidence="2">
    <location>
        <begin position="282"/>
        <end position="305"/>
    </location>
</feature>
<proteinExistence type="predicted"/>
<protein>
    <submittedName>
        <fullName evidence="3">Unnamed protein product</fullName>
    </submittedName>
</protein>
<evidence type="ECO:0000313" key="3">
    <source>
        <dbReference type="EMBL" id="GMF09712.1"/>
    </source>
</evidence>
<feature type="transmembrane region" description="Helical" evidence="2">
    <location>
        <begin position="30"/>
        <end position="58"/>
    </location>
</feature>
<dbReference type="OrthoDB" id="125546at2759"/>
<feature type="transmembrane region" description="Helical" evidence="2">
    <location>
        <begin position="100"/>
        <end position="118"/>
    </location>
</feature>
<dbReference type="Proteomes" id="UP001165083">
    <property type="component" value="Unassembled WGS sequence"/>
</dbReference>
<feature type="compositionally biased region" description="Acidic residues" evidence="1">
    <location>
        <begin position="381"/>
        <end position="397"/>
    </location>
</feature>
<gene>
    <name evidence="3" type="ORF">Plil01_000059300</name>
</gene>
<keyword evidence="2" id="KW-1133">Transmembrane helix</keyword>
<evidence type="ECO:0000313" key="4">
    <source>
        <dbReference type="Proteomes" id="UP001165083"/>
    </source>
</evidence>
<name>A0A9W6WNH9_9STRA</name>
<comment type="caution">
    <text evidence="3">The sequence shown here is derived from an EMBL/GenBank/DDBJ whole genome shotgun (WGS) entry which is preliminary data.</text>
</comment>
<keyword evidence="4" id="KW-1185">Reference proteome</keyword>
<evidence type="ECO:0000256" key="1">
    <source>
        <dbReference type="SAM" id="MobiDB-lite"/>
    </source>
</evidence>
<dbReference type="InterPro" id="IPR026898">
    <property type="entry name" value="PrsW"/>
</dbReference>
<sequence>MHFASCTSAYPLLILIVPQYREIEQLLRTFLGGAVLITALALAAQLTLGPLLAALCFFDQRKSIQNQLHKYFYAPGDGRPRPAHAPKMAKVLMDLKIDKTVGYLLFLLAVSFIVAALVEEFLKYWIVQGTCCCGSSRRVCCIRSLFCCCKSKNGSVPAFSALKQRQQRHGAIRGMMCHPSRLLFYHRPHANHAFVVFLAVVAGALGFSVMENTGYALAAATFRDKIATAALRSISSTPLHCICGGITGVRMAERLLAHRQGGGEQRGTSAAKADLGRWRTKIAIILPAIIIHGSFDFQLFLVMALVTDKMEAAHPTFYQTVLPTILCLIVLIGSFVYLRRKLHAMENKMNETRYMHVAVDLESGQRMGAVNGGFGDEMDFFGNDDDNDDSDAEDESLVQEGSNRKVRSPPTKEADVTIDVADGDNSNQGVDSNGIVTGRWKTGIFGFTDSMVPNGKCHFGVGSSMTII</sequence>
<feature type="transmembrane region" description="Helical" evidence="2">
    <location>
        <begin position="190"/>
        <end position="210"/>
    </location>
</feature>
<dbReference type="AlphaFoldDB" id="A0A9W6WNH9"/>
<feature type="transmembrane region" description="Helical" evidence="2">
    <location>
        <begin position="317"/>
        <end position="338"/>
    </location>
</feature>
<accession>A0A9W6WNH9</accession>
<dbReference type="EMBL" id="BSXW01000017">
    <property type="protein sequence ID" value="GMF09712.1"/>
    <property type="molecule type" value="Genomic_DNA"/>
</dbReference>
<keyword evidence="2" id="KW-0812">Transmembrane</keyword>
<feature type="region of interest" description="Disordered" evidence="1">
    <location>
        <begin position="381"/>
        <end position="416"/>
    </location>
</feature>